<keyword evidence="1" id="KW-0732">Signal</keyword>
<protein>
    <recommendedName>
        <fullName evidence="4">Secreted protein</fullName>
    </recommendedName>
</protein>
<feature type="signal peptide" evidence="1">
    <location>
        <begin position="1"/>
        <end position="22"/>
    </location>
</feature>
<comment type="caution">
    <text evidence="2">The sequence shown here is derived from an EMBL/GenBank/DDBJ whole genome shotgun (WGS) entry which is preliminary data.</text>
</comment>
<feature type="chain" id="PRO_5036193131" description="Secreted protein" evidence="1">
    <location>
        <begin position="23"/>
        <end position="204"/>
    </location>
</feature>
<dbReference type="EMBL" id="CAJDKC010000003">
    <property type="protein sequence ID" value="CAD0324051.1"/>
    <property type="molecule type" value="Genomic_DNA"/>
</dbReference>
<reference evidence="2 3" key="1">
    <citation type="submission" date="2020-07" db="EMBL/GenBank/DDBJ databases">
        <authorList>
            <person name="Pothier F. J."/>
        </authorList>
    </citation>
    <scope>NUCLEOTIDE SEQUENCE [LARGE SCALE GENOMIC DNA]</scope>
    <source>
        <strain evidence="2 3">CFBP 7900</strain>
    </source>
</reference>
<dbReference type="AlphaFoldDB" id="A0A6V7CXZ7"/>
<gene>
    <name evidence="2" type="ORF">CFBP7900_15340</name>
</gene>
<proteinExistence type="predicted"/>
<name>A0A6V7CXZ7_9XANT</name>
<dbReference type="Proteomes" id="UP000587508">
    <property type="component" value="Unassembled WGS sequence"/>
</dbReference>
<evidence type="ECO:0000256" key="1">
    <source>
        <dbReference type="SAM" id="SignalP"/>
    </source>
</evidence>
<evidence type="ECO:0000313" key="2">
    <source>
        <dbReference type="EMBL" id="CAD0324051.1"/>
    </source>
</evidence>
<dbReference type="RefSeq" id="WP_023904528.1">
    <property type="nucleotide sequence ID" value="NZ_CAJDKC010000003.1"/>
</dbReference>
<evidence type="ECO:0008006" key="4">
    <source>
        <dbReference type="Google" id="ProtNLM"/>
    </source>
</evidence>
<accession>A0A6V7CXZ7</accession>
<evidence type="ECO:0000313" key="3">
    <source>
        <dbReference type="Proteomes" id="UP000587508"/>
    </source>
</evidence>
<organism evidence="2 3">
    <name type="scientific">Xanthomonas hortorum pv. carotae</name>
    <dbReference type="NCBI Taxonomy" id="487904"/>
    <lineage>
        <taxon>Bacteria</taxon>
        <taxon>Pseudomonadati</taxon>
        <taxon>Pseudomonadota</taxon>
        <taxon>Gammaproteobacteria</taxon>
        <taxon>Lysobacterales</taxon>
        <taxon>Lysobacteraceae</taxon>
        <taxon>Xanthomonas</taxon>
    </lineage>
</organism>
<dbReference type="EMBL" id="CAJDKC010000003">
    <property type="protein sequence ID" value="CAD0324041.1"/>
    <property type="molecule type" value="Genomic_DNA"/>
</dbReference>
<sequence length="204" mass="20474">MKNTLVVSLLLGCVAVSGLAQAAQYMDANTLSAAATGERFKSGADMFRMLPGSVVAETLPADDAERSAPLSGKARTSATSSVATGKVAARIGPYAVVLDTTAGAARNAGVSGTERTLAAAVNERTGRVVLVRPQLKLTGTTPATATSLAGSSGGTIAYASEVDGSAVITYASIEQAQRALPTVQGSSGIAQVSLVVMQAVMQPM</sequence>